<dbReference type="Proteomes" id="UP000192760">
    <property type="component" value="Unassembled WGS sequence"/>
</dbReference>
<evidence type="ECO:0000313" key="3">
    <source>
        <dbReference type="Proteomes" id="UP000192760"/>
    </source>
</evidence>
<feature type="region of interest" description="Disordered" evidence="1">
    <location>
        <begin position="1"/>
        <end position="50"/>
    </location>
</feature>
<dbReference type="InterPro" id="IPR027417">
    <property type="entry name" value="P-loop_NTPase"/>
</dbReference>
<sequence>MTHAEPAAYTNGWHPDDPGPPEPEPEGPHRDSGRRRDEGDDVPSTWEPIDLGPYIRGEVVQPQTTLGITRSDGLKVVYPGREHSLLGETESGKTWFAVGCVAAELLAGNYVVYCHYEEGDPGSTVERLLLLGVDAALIDARLRFVAPARAARIEWIATLLDPPPTLVIHDGVNEAMALHSDEIKDAAGAAAFRRRLVTPFLRVGAATIACDHLPKDREGRGRDAYGSVHKGNAIDGARILLENKEPFGRQMRGRSYVFVTKDRPGHLRAHGRPAGIPGKTFMGTLIVDDSETIGPDFTMRFFAPKDDGDAPAPAKGKDYSAELGDAVYDVIAALPDHTVASMELLYAEMRKAGHQFRQAAVRDAVADLRVAKRVTEVDGKRGAKGYRAVLTSAQDHPE</sequence>
<evidence type="ECO:0000256" key="1">
    <source>
        <dbReference type="SAM" id="MobiDB-lite"/>
    </source>
</evidence>
<dbReference type="EMBL" id="MVHW01000088">
    <property type="protein sequence ID" value="ORA96405.1"/>
    <property type="molecule type" value="Genomic_DNA"/>
</dbReference>
<organism evidence="2 3">
    <name type="scientific">Mycobacterium mantenii</name>
    <dbReference type="NCBI Taxonomy" id="560555"/>
    <lineage>
        <taxon>Bacteria</taxon>
        <taxon>Bacillati</taxon>
        <taxon>Actinomycetota</taxon>
        <taxon>Actinomycetes</taxon>
        <taxon>Mycobacteriales</taxon>
        <taxon>Mycobacteriaceae</taxon>
        <taxon>Mycobacterium</taxon>
        <taxon>Mycobacterium avium complex (MAC)</taxon>
    </lineage>
</organism>
<dbReference type="Gene3D" id="3.40.50.300">
    <property type="entry name" value="P-loop containing nucleotide triphosphate hydrolases"/>
    <property type="match status" value="1"/>
</dbReference>
<comment type="caution">
    <text evidence="2">The sequence shown here is derived from an EMBL/GenBank/DDBJ whole genome shotgun (WGS) entry which is preliminary data.</text>
</comment>
<evidence type="ECO:0000313" key="2">
    <source>
        <dbReference type="EMBL" id="ORA96405.1"/>
    </source>
</evidence>
<name>A0A1X0F3P8_MYCNT</name>
<protein>
    <recommendedName>
        <fullName evidence="4">AAA family ATPase</fullName>
    </recommendedName>
</protein>
<dbReference type="AlphaFoldDB" id="A0A1X0F3P8"/>
<proteinExistence type="predicted"/>
<evidence type="ECO:0008006" key="4">
    <source>
        <dbReference type="Google" id="ProtNLM"/>
    </source>
</evidence>
<dbReference type="SUPFAM" id="SSF52540">
    <property type="entry name" value="P-loop containing nucleoside triphosphate hydrolases"/>
    <property type="match status" value="1"/>
</dbReference>
<gene>
    <name evidence="2" type="ORF">BST30_28650</name>
</gene>
<feature type="compositionally biased region" description="Basic and acidic residues" evidence="1">
    <location>
        <begin position="26"/>
        <end position="38"/>
    </location>
</feature>
<reference evidence="2 3" key="1">
    <citation type="submission" date="2017-02" db="EMBL/GenBank/DDBJ databases">
        <title>The new phylogeny of genus Mycobacterium.</title>
        <authorList>
            <person name="Tortoli E."/>
            <person name="Trovato A."/>
            <person name="Cirillo D.M."/>
        </authorList>
    </citation>
    <scope>NUCLEOTIDE SEQUENCE [LARGE SCALE GENOMIC DNA]</scope>
    <source>
        <strain evidence="2 3">DSM 45255</strain>
    </source>
</reference>
<accession>A0A1X0F3P8</accession>
<dbReference type="STRING" id="560555.BST30_28650"/>